<comment type="caution">
    <text evidence="1">The sequence shown here is derived from an EMBL/GenBank/DDBJ whole genome shotgun (WGS) entry which is preliminary data.</text>
</comment>
<organism evidence="1 2">
    <name type="scientific">Natronocalculus amylovorans</name>
    <dbReference type="NCBI Taxonomy" id="2917812"/>
    <lineage>
        <taxon>Archaea</taxon>
        <taxon>Methanobacteriati</taxon>
        <taxon>Methanobacteriota</taxon>
        <taxon>Stenosarchaea group</taxon>
        <taxon>Halobacteria</taxon>
        <taxon>Halobacteriales</taxon>
        <taxon>Haloferacaceae</taxon>
        <taxon>Natronocalculus</taxon>
    </lineage>
</organism>
<reference evidence="1" key="2">
    <citation type="submission" date="2022-02" db="EMBL/GenBank/DDBJ databases">
        <authorList>
            <person name="Elcheninov A.G."/>
            <person name="Sorokin D.Y."/>
            <person name="Kublanov I.V."/>
        </authorList>
    </citation>
    <scope>NUCLEOTIDE SEQUENCE</scope>
    <source>
        <strain evidence="1">AArc-St2</strain>
    </source>
</reference>
<evidence type="ECO:0000313" key="1">
    <source>
        <dbReference type="EMBL" id="MCL9816194.1"/>
    </source>
</evidence>
<dbReference type="InterPro" id="IPR055540">
    <property type="entry name" value="DUF7116"/>
</dbReference>
<sequence length="113" mass="13222">MATVTMPPSEEARTVFKRLGYAIDEEEMQFIAERKWRRVLVTPMCESDVESPERLLEGEDTTDYPRLRCFVTWKQSAETLLTYLRSAKPPYDWAIIGVDRDGDFEVVYPHSWA</sequence>
<dbReference type="AlphaFoldDB" id="A0AAE3K9L4"/>
<accession>A0AAE3K9L4</accession>
<gene>
    <name evidence="1" type="ORF">AArcSt2_04480</name>
</gene>
<evidence type="ECO:0000313" key="2">
    <source>
        <dbReference type="Proteomes" id="UP001203207"/>
    </source>
</evidence>
<dbReference type="Proteomes" id="UP001203207">
    <property type="component" value="Unassembled WGS sequence"/>
</dbReference>
<dbReference type="EMBL" id="JAKRVX010000002">
    <property type="protein sequence ID" value="MCL9816194.1"/>
    <property type="molecule type" value="Genomic_DNA"/>
</dbReference>
<reference evidence="1" key="1">
    <citation type="journal article" date="2022" name="Syst. Appl. Microbiol.">
        <title>Natronocalculus amylovorans gen. nov., sp. nov., and Natranaeroarchaeum aerophilus sp. nov., dominant culturable amylolytic natronoarchaea from hypersaline soda lakes in southwestern Siberia.</title>
        <authorList>
            <person name="Sorokin D.Y."/>
            <person name="Elcheninov A.G."/>
            <person name="Khizhniak T.V."/>
            <person name="Koenen M."/>
            <person name="Bale N.J."/>
            <person name="Damste J.S.S."/>
            <person name="Kublanov I.V."/>
        </authorList>
    </citation>
    <scope>NUCLEOTIDE SEQUENCE</scope>
    <source>
        <strain evidence="1">AArc-St2</strain>
    </source>
</reference>
<name>A0AAE3K9L4_9EURY</name>
<protein>
    <submittedName>
        <fullName evidence="1">Uncharacterized protein</fullName>
    </submittedName>
</protein>
<proteinExistence type="predicted"/>
<dbReference type="Pfam" id="PF23429">
    <property type="entry name" value="DUF7116"/>
    <property type="match status" value="1"/>
</dbReference>
<dbReference type="RefSeq" id="WP_250583224.1">
    <property type="nucleotide sequence ID" value="NZ_JAKRVX010000002.1"/>
</dbReference>
<keyword evidence="2" id="KW-1185">Reference proteome</keyword>